<dbReference type="Pfam" id="PF05548">
    <property type="entry name" value="Peptidase_M11"/>
    <property type="match status" value="1"/>
</dbReference>
<feature type="signal peptide" evidence="2">
    <location>
        <begin position="1"/>
        <end position="24"/>
    </location>
</feature>
<protein>
    <recommendedName>
        <fullName evidence="3">Peptidase M11 gametolysin domain-containing protein</fullName>
    </recommendedName>
</protein>
<dbReference type="AlphaFoldDB" id="A0A836B269"/>
<feature type="compositionally biased region" description="Low complexity" evidence="1">
    <location>
        <begin position="118"/>
        <end position="131"/>
    </location>
</feature>
<sequence length="639" mass="69551">MHLQLRLLSQLVLVVGLAIAPALTGQLAQSVSHGYAPKDLSDEDRAWYLVQDQEVVNRMVPVSPQSLEEASMNTRIQLQAEETLITGDTIDAPLAYDVPKALAENLGLEFTTNGTVLDADAASSPSDTAAAGGERRRRRQLTETQHTARRMILDYHGTRRTLQEFVDLTTVLRQLGVQNQAPKAVVPKAGAKKNGGAKDLMIIGGKPLNITSVTFFFTSAQCGINPVLTEANIRARWFDQGDAAPVTATLQRAYRVCSHEKLYFLPENNFIVGPVEIPCTGSTKAKGAFDLRKGFGNKRDLDAGKCCKMNGMYELARDWLVKKGGQEQLLAKLPYLRRKILVWPWNNQAQLQQGPELVTWPGMASMGCPGNVNPNGIMPDCYTWMNNGLKDTSLDISVLLQELGHNIGLAHASRTKCDSTGKCEFDDYGDDSDFMGNTGPTNWNKSYNCASAPAAYKAGWASPKIELDAASVAAGTGWTDFDLDSMHVTDKSFMRIAVDQTGIALKPQRALYVSYRVAQPLGGYDSGLHRDINARVWVHEYNDTANAFSADLHKPPKVLAMLDLPAMDPKTKKPVPPPPGWPNLSARLVLPAAFGAGDALVVVVKSKTNTSATVSLCRSTVEAESVDDGSCMNGIDDDW</sequence>
<evidence type="ECO:0000256" key="1">
    <source>
        <dbReference type="SAM" id="MobiDB-lite"/>
    </source>
</evidence>
<feature type="domain" description="Peptidase M11 gametolysin" evidence="3">
    <location>
        <begin position="218"/>
        <end position="548"/>
    </location>
</feature>
<dbReference type="OrthoDB" id="529266at2759"/>
<dbReference type="InterPro" id="IPR008752">
    <property type="entry name" value="Peptidase_M11"/>
</dbReference>
<dbReference type="Proteomes" id="UP000613740">
    <property type="component" value="Unassembled WGS sequence"/>
</dbReference>
<dbReference type="EMBL" id="JAEHOD010000027">
    <property type="protein sequence ID" value="KAG2445163.1"/>
    <property type="molecule type" value="Genomic_DNA"/>
</dbReference>
<name>A0A836B269_9CHLO</name>
<proteinExistence type="predicted"/>
<feature type="chain" id="PRO_5032840926" description="Peptidase M11 gametolysin domain-containing protein" evidence="2">
    <location>
        <begin position="25"/>
        <end position="639"/>
    </location>
</feature>
<evidence type="ECO:0000313" key="4">
    <source>
        <dbReference type="EMBL" id="KAG2445163.1"/>
    </source>
</evidence>
<feature type="region of interest" description="Disordered" evidence="1">
    <location>
        <begin position="118"/>
        <end position="144"/>
    </location>
</feature>
<comment type="caution">
    <text evidence="4">The sequence shown here is derived from an EMBL/GenBank/DDBJ whole genome shotgun (WGS) entry which is preliminary data.</text>
</comment>
<reference evidence="4" key="1">
    <citation type="journal article" date="2020" name="bioRxiv">
        <title>Comparative genomics of Chlamydomonas.</title>
        <authorList>
            <person name="Craig R.J."/>
            <person name="Hasan A.R."/>
            <person name="Ness R.W."/>
            <person name="Keightley P.D."/>
        </authorList>
    </citation>
    <scope>NUCLEOTIDE SEQUENCE</scope>
    <source>
        <strain evidence="4">CCAP 11/173</strain>
    </source>
</reference>
<keyword evidence="2" id="KW-0732">Signal</keyword>
<evidence type="ECO:0000256" key="2">
    <source>
        <dbReference type="SAM" id="SignalP"/>
    </source>
</evidence>
<evidence type="ECO:0000259" key="3">
    <source>
        <dbReference type="Pfam" id="PF05548"/>
    </source>
</evidence>
<dbReference type="SUPFAM" id="SSF55486">
    <property type="entry name" value="Metalloproteases ('zincins'), catalytic domain"/>
    <property type="match status" value="1"/>
</dbReference>
<keyword evidence="5" id="KW-1185">Reference proteome</keyword>
<gene>
    <name evidence="4" type="ORF">HYH02_008631</name>
</gene>
<organism evidence="4 5">
    <name type="scientific">Chlamydomonas schloesseri</name>
    <dbReference type="NCBI Taxonomy" id="2026947"/>
    <lineage>
        <taxon>Eukaryota</taxon>
        <taxon>Viridiplantae</taxon>
        <taxon>Chlorophyta</taxon>
        <taxon>core chlorophytes</taxon>
        <taxon>Chlorophyceae</taxon>
        <taxon>CS clade</taxon>
        <taxon>Chlamydomonadales</taxon>
        <taxon>Chlamydomonadaceae</taxon>
        <taxon>Chlamydomonas</taxon>
    </lineage>
</organism>
<evidence type="ECO:0000313" key="5">
    <source>
        <dbReference type="Proteomes" id="UP000613740"/>
    </source>
</evidence>
<accession>A0A836B269</accession>